<gene>
    <name evidence="6" type="primary">ychF</name>
    <name evidence="9" type="ORF">EDD55_10965</name>
</gene>
<protein>
    <recommendedName>
        <fullName evidence="6">Ribosome-binding ATPase YchF</fullName>
    </recommendedName>
</protein>
<dbReference type="GO" id="GO:0005524">
    <property type="term" value="F:ATP binding"/>
    <property type="evidence" value="ECO:0007669"/>
    <property type="project" value="UniProtKB-UniRule"/>
</dbReference>
<dbReference type="FunFam" id="1.10.150.300:FF:000001">
    <property type="entry name" value="Ribosome-binding ATPase YchF"/>
    <property type="match status" value="1"/>
</dbReference>
<dbReference type="InterPro" id="IPR027417">
    <property type="entry name" value="P-loop_NTPase"/>
</dbReference>
<keyword evidence="3 6" id="KW-0547">Nucleotide-binding</keyword>
<dbReference type="Pfam" id="PF06071">
    <property type="entry name" value="YchF-GTPase_C"/>
    <property type="match status" value="1"/>
</dbReference>
<dbReference type="InterPro" id="IPR004095">
    <property type="entry name" value="TGS"/>
</dbReference>
<evidence type="ECO:0000256" key="4">
    <source>
        <dbReference type="ARBA" id="ARBA00022840"/>
    </source>
</evidence>
<name>A0A4R3J6F0_9PROT</name>
<dbReference type="InterPro" id="IPR006073">
    <property type="entry name" value="GTP-bd"/>
</dbReference>
<keyword evidence="2" id="KW-0479">Metal-binding</keyword>
<dbReference type="GO" id="GO:0043023">
    <property type="term" value="F:ribosomal large subunit binding"/>
    <property type="evidence" value="ECO:0007669"/>
    <property type="project" value="UniProtKB-UniRule"/>
</dbReference>
<dbReference type="InterPro" id="IPR004396">
    <property type="entry name" value="ATPase_YchF/OLA1"/>
</dbReference>
<dbReference type="PROSITE" id="PS51880">
    <property type="entry name" value="TGS"/>
    <property type="match status" value="1"/>
</dbReference>
<dbReference type="InterPro" id="IPR012676">
    <property type="entry name" value="TGS-like"/>
</dbReference>
<feature type="binding site" evidence="6">
    <location>
        <begin position="12"/>
        <end position="17"/>
    </location>
    <ligand>
        <name>ATP</name>
        <dbReference type="ChEBI" id="CHEBI:30616"/>
    </ligand>
</feature>
<evidence type="ECO:0000256" key="6">
    <source>
        <dbReference type="HAMAP-Rule" id="MF_00944"/>
    </source>
</evidence>
<reference evidence="9 10" key="1">
    <citation type="submission" date="2019-03" db="EMBL/GenBank/DDBJ databases">
        <title>Genomic Encyclopedia of Type Strains, Phase IV (KMG-IV): sequencing the most valuable type-strain genomes for metagenomic binning, comparative biology and taxonomic classification.</title>
        <authorList>
            <person name="Goeker M."/>
        </authorList>
    </citation>
    <scope>NUCLEOTIDE SEQUENCE [LARGE SCALE GENOMIC DNA]</scope>
    <source>
        <strain evidence="9 10">DSM 101688</strain>
    </source>
</reference>
<dbReference type="Gene3D" id="3.40.50.300">
    <property type="entry name" value="P-loop containing nucleotide triphosphate hydrolases"/>
    <property type="match status" value="1"/>
</dbReference>
<dbReference type="InterPro" id="IPR012675">
    <property type="entry name" value="Beta-grasp_dom_sf"/>
</dbReference>
<comment type="function">
    <text evidence="6">ATPase that binds to both the 70S ribosome and the 50S ribosomal subunit in a nucleotide-independent manner.</text>
</comment>
<evidence type="ECO:0000256" key="1">
    <source>
        <dbReference type="ARBA" id="ARBA00001946"/>
    </source>
</evidence>
<sequence>MGFKCGIVGLPNVGKSTLFNALTATASAEAANFPFCTIEPNTGRVGVPDPRLETIAKIAKSAKIIPTQLEFVDIAGLVRGASKGEGLGNQFLGNIREVDAIVHVLRCFEDENVTHVEGGIDPIRDAETVETELMLADMESLEKRQQPLIKKARGKDKEAERTLALIERVLPVLREGRPARTMAVDPDDAKAFRLLQLLTAKPVLYVCNVEEAAAAEGNAISARVEAMAEAAGARTVVISAKIEEEVAQLDDEEEKKDFLESLGLKETGLARVIHAGYRLLDLITYFTVGPKEARAWTVRRGAKGPEAAGVIHSDFERGFIRAETIACDDFVACGGEQGAKDAGKMRQEGRDYTVADGDIMHFKFNV</sequence>
<evidence type="ECO:0000313" key="10">
    <source>
        <dbReference type="Proteomes" id="UP000295304"/>
    </source>
</evidence>
<evidence type="ECO:0000256" key="2">
    <source>
        <dbReference type="ARBA" id="ARBA00022723"/>
    </source>
</evidence>
<keyword evidence="4 6" id="KW-0067">ATP-binding</keyword>
<dbReference type="PANTHER" id="PTHR23305:SF18">
    <property type="entry name" value="OBG-TYPE G DOMAIN-CONTAINING PROTEIN"/>
    <property type="match status" value="1"/>
</dbReference>
<comment type="similarity">
    <text evidence="6">Belongs to the TRAFAC class OBG-HflX-like GTPase superfamily. OBG GTPase family. YchF/OLA1 subfamily.</text>
</comment>
<organism evidence="9 10">
    <name type="scientific">Varunaivibrio sulfuroxidans</name>
    <dbReference type="NCBI Taxonomy" id="1773489"/>
    <lineage>
        <taxon>Bacteria</taxon>
        <taxon>Pseudomonadati</taxon>
        <taxon>Pseudomonadota</taxon>
        <taxon>Alphaproteobacteria</taxon>
        <taxon>Rhodospirillales</taxon>
        <taxon>Magnetovibrionaceae</taxon>
        <taxon>Varunaivibrio</taxon>
    </lineage>
</organism>
<evidence type="ECO:0000256" key="5">
    <source>
        <dbReference type="ARBA" id="ARBA00022842"/>
    </source>
</evidence>
<dbReference type="GO" id="GO:0046872">
    <property type="term" value="F:metal ion binding"/>
    <property type="evidence" value="ECO:0007669"/>
    <property type="project" value="UniProtKB-KW"/>
</dbReference>
<dbReference type="InterPro" id="IPR031167">
    <property type="entry name" value="G_OBG"/>
</dbReference>
<feature type="domain" description="OBG-type G" evidence="7">
    <location>
        <begin position="3"/>
        <end position="258"/>
    </location>
</feature>
<evidence type="ECO:0000313" key="9">
    <source>
        <dbReference type="EMBL" id="TCS60905.1"/>
    </source>
</evidence>
<dbReference type="PROSITE" id="PS51710">
    <property type="entry name" value="G_OBG"/>
    <property type="match status" value="1"/>
</dbReference>
<dbReference type="OrthoDB" id="9810373at2"/>
<dbReference type="PANTHER" id="PTHR23305">
    <property type="entry name" value="OBG GTPASE FAMILY"/>
    <property type="match status" value="1"/>
</dbReference>
<evidence type="ECO:0000259" key="8">
    <source>
        <dbReference type="PROSITE" id="PS51880"/>
    </source>
</evidence>
<dbReference type="PIRSF" id="PIRSF006641">
    <property type="entry name" value="CHP00092"/>
    <property type="match status" value="1"/>
</dbReference>
<dbReference type="InterPro" id="IPR023192">
    <property type="entry name" value="TGS-like_dom_sf"/>
</dbReference>
<comment type="caution">
    <text evidence="9">The sequence shown here is derived from an EMBL/GenBank/DDBJ whole genome shotgun (WGS) entry which is preliminary data.</text>
</comment>
<dbReference type="InterPro" id="IPR041706">
    <property type="entry name" value="YchF_N"/>
</dbReference>
<dbReference type="GO" id="GO:0016887">
    <property type="term" value="F:ATP hydrolysis activity"/>
    <property type="evidence" value="ECO:0007669"/>
    <property type="project" value="UniProtKB-UniRule"/>
</dbReference>
<dbReference type="GO" id="GO:0005525">
    <property type="term" value="F:GTP binding"/>
    <property type="evidence" value="ECO:0007669"/>
    <property type="project" value="InterPro"/>
</dbReference>
<accession>A0A4R3J6F0</accession>
<dbReference type="Gene3D" id="3.10.20.30">
    <property type="match status" value="1"/>
</dbReference>
<dbReference type="CDD" id="cd04867">
    <property type="entry name" value="TGS_YchF_OLA1"/>
    <property type="match status" value="1"/>
</dbReference>
<dbReference type="Gene3D" id="1.10.150.300">
    <property type="entry name" value="TGS-like domain"/>
    <property type="match status" value="1"/>
</dbReference>
<keyword evidence="10" id="KW-1185">Reference proteome</keyword>
<dbReference type="AlphaFoldDB" id="A0A4R3J6F0"/>
<dbReference type="RefSeq" id="WP_132939831.1">
    <property type="nucleotide sequence ID" value="NZ_CP119676.1"/>
</dbReference>
<comment type="cofactor">
    <cofactor evidence="1">
        <name>Mg(2+)</name>
        <dbReference type="ChEBI" id="CHEBI:18420"/>
    </cofactor>
</comment>
<proteinExistence type="inferred from homology"/>
<evidence type="ECO:0000259" key="7">
    <source>
        <dbReference type="PROSITE" id="PS51710"/>
    </source>
</evidence>
<dbReference type="EMBL" id="SLZW01000009">
    <property type="protein sequence ID" value="TCS60905.1"/>
    <property type="molecule type" value="Genomic_DNA"/>
</dbReference>
<dbReference type="SUPFAM" id="SSF81271">
    <property type="entry name" value="TGS-like"/>
    <property type="match status" value="1"/>
</dbReference>
<dbReference type="Proteomes" id="UP000295304">
    <property type="component" value="Unassembled WGS sequence"/>
</dbReference>
<dbReference type="NCBIfam" id="TIGR00092">
    <property type="entry name" value="redox-regulated ATPase YchF"/>
    <property type="match status" value="1"/>
</dbReference>
<dbReference type="InterPro" id="IPR013029">
    <property type="entry name" value="YchF_C"/>
</dbReference>
<keyword evidence="5" id="KW-0460">Magnesium</keyword>
<dbReference type="PRINTS" id="PR00326">
    <property type="entry name" value="GTP1OBG"/>
</dbReference>
<dbReference type="FunFam" id="3.10.20.30:FF:000001">
    <property type="entry name" value="Ribosome-binding ATPase YchF"/>
    <property type="match status" value="1"/>
</dbReference>
<evidence type="ECO:0000256" key="3">
    <source>
        <dbReference type="ARBA" id="ARBA00022741"/>
    </source>
</evidence>
<dbReference type="GO" id="GO:0005737">
    <property type="term" value="C:cytoplasm"/>
    <property type="evidence" value="ECO:0007669"/>
    <property type="project" value="TreeGrafter"/>
</dbReference>
<dbReference type="SUPFAM" id="SSF52540">
    <property type="entry name" value="P-loop containing nucleoside triphosphate hydrolases"/>
    <property type="match status" value="1"/>
</dbReference>
<dbReference type="Pfam" id="PF01926">
    <property type="entry name" value="MMR_HSR1"/>
    <property type="match status" value="1"/>
</dbReference>
<dbReference type="CDD" id="cd01900">
    <property type="entry name" value="YchF"/>
    <property type="match status" value="1"/>
</dbReference>
<dbReference type="HAMAP" id="MF_00944">
    <property type="entry name" value="YchF_OLA1_ATPase"/>
    <property type="match status" value="1"/>
</dbReference>
<feature type="domain" description="TGS" evidence="8">
    <location>
        <begin position="281"/>
        <end position="364"/>
    </location>
</feature>